<proteinExistence type="predicted"/>
<dbReference type="EMBL" id="KN847524">
    <property type="protein sequence ID" value="KIV89906.1"/>
    <property type="molecule type" value="Genomic_DNA"/>
</dbReference>
<dbReference type="STRING" id="212818.A0A0D1XP73"/>
<evidence type="ECO:0000259" key="1">
    <source>
        <dbReference type="PROSITE" id="PS50404"/>
    </source>
</evidence>
<dbReference type="RefSeq" id="XP_016221480.1">
    <property type="nucleotide sequence ID" value="XM_016372148.1"/>
</dbReference>
<dbReference type="InterPro" id="IPR036249">
    <property type="entry name" value="Thioredoxin-like_sf"/>
</dbReference>
<dbReference type="InterPro" id="IPR004045">
    <property type="entry name" value="Glutathione_S-Trfase_N"/>
</dbReference>
<keyword evidence="3" id="KW-1185">Reference proteome</keyword>
<dbReference type="GeneID" id="27325110"/>
<dbReference type="SUPFAM" id="SSF47616">
    <property type="entry name" value="GST C-terminal domain-like"/>
    <property type="match status" value="1"/>
</dbReference>
<dbReference type="InterPro" id="IPR036282">
    <property type="entry name" value="Glutathione-S-Trfase_C_sf"/>
</dbReference>
<organism evidence="2 3">
    <name type="scientific">Exophiala mesophila</name>
    <name type="common">Black yeast-like fungus</name>
    <dbReference type="NCBI Taxonomy" id="212818"/>
    <lineage>
        <taxon>Eukaryota</taxon>
        <taxon>Fungi</taxon>
        <taxon>Dikarya</taxon>
        <taxon>Ascomycota</taxon>
        <taxon>Pezizomycotina</taxon>
        <taxon>Eurotiomycetes</taxon>
        <taxon>Chaetothyriomycetidae</taxon>
        <taxon>Chaetothyriales</taxon>
        <taxon>Herpotrichiellaceae</taxon>
        <taxon>Exophiala</taxon>
    </lineage>
</organism>
<gene>
    <name evidence="2" type="ORF">PV10_07265</name>
</gene>
<dbReference type="VEuPathDB" id="FungiDB:PV10_07265"/>
<dbReference type="OMA" id="YFEDICD"/>
<dbReference type="Proteomes" id="UP000054302">
    <property type="component" value="Unassembled WGS sequence"/>
</dbReference>
<protein>
    <recommendedName>
        <fullName evidence="1">GST N-terminal domain-containing protein</fullName>
    </recommendedName>
</protein>
<dbReference type="Gene3D" id="3.40.30.10">
    <property type="entry name" value="Glutaredoxin"/>
    <property type="match status" value="1"/>
</dbReference>
<evidence type="ECO:0000313" key="3">
    <source>
        <dbReference type="Proteomes" id="UP000054302"/>
    </source>
</evidence>
<dbReference type="Gene3D" id="1.20.1050.10">
    <property type="match status" value="1"/>
</dbReference>
<dbReference type="PROSITE" id="PS50404">
    <property type="entry name" value="GST_NTER"/>
    <property type="match status" value="1"/>
</dbReference>
<reference evidence="2 3" key="1">
    <citation type="submission" date="2015-01" db="EMBL/GenBank/DDBJ databases">
        <title>The Genome Sequence of Exophiala mesophila CBS40295.</title>
        <authorList>
            <consortium name="The Broad Institute Genomics Platform"/>
            <person name="Cuomo C."/>
            <person name="de Hoog S."/>
            <person name="Gorbushina A."/>
            <person name="Stielow B."/>
            <person name="Teixiera M."/>
            <person name="Abouelleil A."/>
            <person name="Chapman S.B."/>
            <person name="Priest M."/>
            <person name="Young S.K."/>
            <person name="Wortman J."/>
            <person name="Nusbaum C."/>
            <person name="Birren B."/>
        </authorList>
    </citation>
    <scope>NUCLEOTIDE SEQUENCE [LARGE SCALE GENOMIC DNA]</scope>
    <source>
        <strain evidence="2 3">CBS 40295</strain>
    </source>
</reference>
<sequence>MSTIPWLLYTYAWMPYPRRISIYLREKNIPESLIRIIDCCDPATEGMLREENLPAKPAGSLPILAIPNHGGADGHSDKGYTYIRQSVAIIKYIDEHCDQGILGFPKSEYSMTGESAIERARIAEICALADDCLTGWNSVRTFGSAAGALKDPAASRQMMTWVKRSLQTIEQWWNDRDMQLLRTGGVGQVNLGDILLFQFLQFTKEDYGVDMTKGTNTVIKDAYDREILDDYPKLAEFYEAFGGRDSAILDGDRGDMAPESASKVMKTWWEGSLAESAALPV</sequence>
<evidence type="ECO:0000313" key="2">
    <source>
        <dbReference type="EMBL" id="KIV89906.1"/>
    </source>
</evidence>
<accession>A0A0D1XP73</accession>
<dbReference type="Pfam" id="PF13409">
    <property type="entry name" value="GST_N_2"/>
    <property type="match status" value="1"/>
</dbReference>
<name>A0A0D1XP73_EXOME</name>
<dbReference type="SUPFAM" id="SSF52833">
    <property type="entry name" value="Thioredoxin-like"/>
    <property type="match status" value="1"/>
</dbReference>
<feature type="domain" description="GST N-terminal" evidence="1">
    <location>
        <begin position="4"/>
        <end position="101"/>
    </location>
</feature>
<dbReference type="AlphaFoldDB" id="A0A0D1XP73"/>
<dbReference type="HOGENOM" id="CLU_093914_0_0_1"/>
<dbReference type="OrthoDB" id="3587182at2759"/>